<proteinExistence type="predicted"/>
<feature type="region of interest" description="Disordered" evidence="1">
    <location>
        <begin position="1"/>
        <end position="34"/>
    </location>
</feature>
<sequence length="145" mass="16850">MQEKHGRHLVKIDDTHQEEVVQVGESSQATMATPISDEIAQKIFKEMEEQSDILKKMRSRLTKLEEARLKKPNPHVEVLNDEEVEDWDERDKANYERNNSFGELCDCGNRIEYAINNGKLEKGRASLRSRRHMEEGQPPLKHPIS</sequence>
<gene>
    <name evidence="2" type="ORF">SO802_022336</name>
</gene>
<accession>A0AAW2CM91</accession>
<evidence type="ECO:0000313" key="2">
    <source>
        <dbReference type="EMBL" id="KAK9997650.1"/>
    </source>
</evidence>
<evidence type="ECO:0000313" key="3">
    <source>
        <dbReference type="Proteomes" id="UP001459277"/>
    </source>
</evidence>
<feature type="region of interest" description="Disordered" evidence="1">
    <location>
        <begin position="122"/>
        <end position="145"/>
    </location>
</feature>
<evidence type="ECO:0000256" key="1">
    <source>
        <dbReference type="SAM" id="MobiDB-lite"/>
    </source>
</evidence>
<name>A0AAW2CM91_9ROSI</name>
<feature type="compositionally biased region" description="Polar residues" evidence="1">
    <location>
        <begin position="24"/>
        <end position="33"/>
    </location>
</feature>
<dbReference type="EMBL" id="JAZDWU010000007">
    <property type="protein sequence ID" value="KAK9997650.1"/>
    <property type="molecule type" value="Genomic_DNA"/>
</dbReference>
<feature type="compositionally biased region" description="Basic and acidic residues" evidence="1">
    <location>
        <begin position="1"/>
        <end position="19"/>
    </location>
</feature>
<dbReference type="AlphaFoldDB" id="A0AAW2CM91"/>
<comment type="caution">
    <text evidence="2">The sequence shown here is derived from an EMBL/GenBank/DDBJ whole genome shotgun (WGS) entry which is preliminary data.</text>
</comment>
<reference evidence="2 3" key="1">
    <citation type="submission" date="2024-01" db="EMBL/GenBank/DDBJ databases">
        <title>A telomere-to-telomere, gap-free genome of sweet tea (Lithocarpus litseifolius).</title>
        <authorList>
            <person name="Zhou J."/>
        </authorList>
    </citation>
    <scope>NUCLEOTIDE SEQUENCE [LARGE SCALE GENOMIC DNA]</scope>
    <source>
        <strain evidence="2">Zhou-2022a</strain>
        <tissue evidence="2">Leaf</tissue>
    </source>
</reference>
<organism evidence="2 3">
    <name type="scientific">Lithocarpus litseifolius</name>
    <dbReference type="NCBI Taxonomy" id="425828"/>
    <lineage>
        <taxon>Eukaryota</taxon>
        <taxon>Viridiplantae</taxon>
        <taxon>Streptophyta</taxon>
        <taxon>Embryophyta</taxon>
        <taxon>Tracheophyta</taxon>
        <taxon>Spermatophyta</taxon>
        <taxon>Magnoliopsida</taxon>
        <taxon>eudicotyledons</taxon>
        <taxon>Gunneridae</taxon>
        <taxon>Pentapetalae</taxon>
        <taxon>rosids</taxon>
        <taxon>fabids</taxon>
        <taxon>Fagales</taxon>
        <taxon>Fagaceae</taxon>
        <taxon>Lithocarpus</taxon>
    </lineage>
</organism>
<protein>
    <submittedName>
        <fullName evidence="2">Uncharacterized protein</fullName>
    </submittedName>
</protein>
<keyword evidence="3" id="KW-1185">Reference proteome</keyword>
<dbReference type="Proteomes" id="UP001459277">
    <property type="component" value="Unassembled WGS sequence"/>
</dbReference>